<gene>
    <name evidence="1" type="ORF">NCTC13193_00076</name>
</gene>
<reference evidence="1 2" key="1">
    <citation type="submission" date="2018-12" db="EMBL/GenBank/DDBJ databases">
        <authorList>
            <consortium name="Pathogen Informatics"/>
        </authorList>
    </citation>
    <scope>NUCLEOTIDE SEQUENCE [LARGE SCALE GENOMIC DNA]</scope>
    <source>
        <strain evidence="1 2">NCTC13193</strain>
    </source>
</reference>
<organism evidence="1 2">
    <name type="scientific">Serratia fonticola</name>
    <dbReference type="NCBI Taxonomy" id="47917"/>
    <lineage>
        <taxon>Bacteria</taxon>
        <taxon>Pseudomonadati</taxon>
        <taxon>Pseudomonadota</taxon>
        <taxon>Gammaproteobacteria</taxon>
        <taxon>Enterobacterales</taxon>
        <taxon>Yersiniaceae</taxon>
        <taxon>Serratia</taxon>
    </lineage>
</organism>
<dbReference type="EMBL" id="LR134492">
    <property type="protein sequence ID" value="VEI61876.1"/>
    <property type="molecule type" value="Genomic_DNA"/>
</dbReference>
<dbReference type="Proteomes" id="UP000270487">
    <property type="component" value="Chromosome"/>
</dbReference>
<proteinExistence type="predicted"/>
<evidence type="ECO:0000313" key="1">
    <source>
        <dbReference type="EMBL" id="VEI61876.1"/>
    </source>
</evidence>
<evidence type="ECO:0000313" key="2">
    <source>
        <dbReference type="Proteomes" id="UP000270487"/>
    </source>
</evidence>
<sequence length="84" mass="9589">MNNFRQRCSLFPHFYCVVNKNDGPVRGIFTGVQMIVVLLTTASPNLVKQLQVIVMRWLPLNAAKAGSKRCTWIARSSRKKQKAR</sequence>
<name>A0A448S2M8_SERFO</name>
<accession>A0A448S2M8</accession>
<protein>
    <submittedName>
        <fullName evidence="1">Uncharacterized protein</fullName>
    </submittedName>
</protein>
<dbReference type="AlphaFoldDB" id="A0A448S2M8"/>